<proteinExistence type="predicted"/>
<dbReference type="InterPro" id="IPR051984">
    <property type="entry name" value="Alsin"/>
</dbReference>
<dbReference type="GO" id="GO:0005085">
    <property type="term" value="F:guanyl-nucleotide exchange factor activity"/>
    <property type="evidence" value="ECO:0007669"/>
    <property type="project" value="TreeGrafter"/>
</dbReference>
<accession>A0A7R9ICH3</accession>
<dbReference type="PANTHER" id="PTHR46089:SF2">
    <property type="entry name" value="ALSIN HOMOLOG"/>
    <property type="match status" value="1"/>
</dbReference>
<dbReference type="InterPro" id="IPR059093">
    <property type="entry name" value="HA_Alsin"/>
</dbReference>
<dbReference type="CDD" id="cd13269">
    <property type="entry name" value="PH_alsin"/>
    <property type="match status" value="1"/>
</dbReference>
<sequence>MSARWEQLWEEQDRRRREADATRQFWESAGKLTELLRSPERRLVRESRSHPIFVSNSGRFSSHWFVLLTDILIHVTGGSQVVHPVQTIWVEPLQDTDTLQNALLLTMPEEVLTVYTPTPQDKTEWLQALHGSIKKSLFKCHSHVPPTARTANYIFTKHPQYKDAKYTGRWFSGKLQGPGKLEWVDGRTYVGHFQNNQPHGFGRMDTPGVSVYEGQWKDGLQNGFGITKYENGDVYEGHFKDGHPNGHGIHKQGHFMASMASVYIGEWVNGVKQGYGVMDDIVTGEKYLGCWSNNLKHGCGLIVTLDGIYYEGIFMQDILTKVALHFSHSLLMSSDRMKPRSRDWEVMIDFIKEAAITSLFSGSNGHGVMVFEDETHYEGEFRSAGIFNGKGTLTFSGGDLLEGSMYGAWNEGIKVTGTLVKNTVTPPSKMATKPSSFGKLCVNACQKWKAIFRQCYQQLGITEPTLKSSMGMTKLNADVQKVWENIAVCITNSHQENQHRLKGGRAKDGASVDKLDTIPQFGKESIDKESYQDIRKYLLKAFESPHHPLGLLLSDLTTAYTATYGGVRVHPLLLSHAVAELHSITTRVYEVVRLMFPALPPTGQELLLGEGQTEHDSEVASSTTLLHPVLLPRVHSALFVLYALHNKMEDDAYWKRLLKWNKQPDITLMAFLGIDQKFWVGYPQSPVARCLEAPFTPVRDQLFNDAVETLQQLKTTFSPLEKLQVIRSTFQQMTTAVQQELGTSYLWSMDDLFPVFHFVVVRSRILQLGSEIHFVEDFMEPYLQNGELGIMFTTLKALGLFVDCSPEKSG</sequence>
<evidence type="ECO:0000313" key="3">
    <source>
        <dbReference type="EMBL" id="CAD7455673.1"/>
    </source>
</evidence>
<dbReference type="AlphaFoldDB" id="A0A7R9ICH3"/>
<dbReference type="Gene3D" id="1.20.1050.80">
    <property type="entry name" value="VPS9 domain"/>
    <property type="match status" value="1"/>
</dbReference>
<dbReference type="SUPFAM" id="SSF50729">
    <property type="entry name" value="PH domain-like"/>
    <property type="match status" value="1"/>
</dbReference>
<dbReference type="InterPro" id="IPR011993">
    <property type="entry name" value="PH-like_dom_sf"/>
</dbReference>
<dbReference type="GO" id="GO:0005737">
    <property type="term" value="C:cytoplasm"/>
    <property type="evidence" value="ECO:0007669"/>
    <property type="project" value="TreeGrafter"/>
</dbReference>
<dbReference type="SMART" id="SM00698">
    <property type="entry name" value="MORN"/>
    <property type="match status" value="7"/>
</dbReference>
<evidence type="ECO:0000256" key="1">
    <source>
        <dbReference type="ARBA" id="ARBA00022737"/>
    </source>
</evidence>
<dbReference type="GO" id="GO:0031267">
    <property type="term" value="F:small GTPase binding"/>
    <property type="evidence" value="ECO:0007669"/>
    <property type="project" value="TreeGrafter"/>
</dbReference>
<dbReference type="SUPFAM" id="SSF82185">
    <property type="entry name" value="Histone H3 K4-specific methyltransferase SET7/9 N-terminal domain"/>
    <property type="match status" value="1"/>
</dbReference>
<keyword evidence="1" id="KW-0677">Repeat</keyword>
<dbReference type="Pfam" id="PF25383">
    <property type="entry name" value="PH_alsin"/>
    <property type="match status" value="1"/>
</dbReference>
<dbReference type="EMBL" id="OE000993">
    <property type="protein sequence ID" value="CAD7455673.1"/>
    <property type="molecule type" value="Genomic_DNA"/>
</dbReference>
<dbReference type="Gene3D" id="2.20.110.10">
    <property type="entry name" value="Histone H3 K4-specific methyltransferase SET7/9 N-terminal domain"/>
    <property type="match status" value="3"/>
</dbReference>
<dbReference type="PANTHER" id="PTHR46089">
    <property type="entry name" value="ALSIN HOMOLOG"/>
    <property type="match status" value="1"/>
</dbReference>
<dbReference type="PROSITE" id="PS51205">
    <property type="entry name" value="VPS9"/>
    <property type="match status" value="1"/>
</dbReference>
<dbReference type="InterPro" id="IPR037191">
    <property type="entry name" value="VPS9_dom_sf"/>
</dbReference>
<dbReference type="GO" id="GO:0016197">
    <property type="term" value="P:endosomal transport"/>
    <property type="evidence" value="ECO:0007669"/>
    <property type="project" value="TreeGrafter"/>
</dbReference>
<dbReference type="InterPro" id="IPR003123">
    <property type="entry name" value="VPS9"/>
</dbReference>
<protein>
    <recommendedName>
        <fullName evidence="2">VPS9 domain-containing protein</fullName>
    </recommendedName>
</protein>
<gene>
    <name evidence="3" type="ORF">TTEB3V08_LOCUS3738</name>
</gene>
<dbReference type="Pfam" id="PF02493">
    <property type="entry name" value="MORN"/>
    <property type="match status" value="7"/>
</dbReference>
<evidence type="ECO:0000259" key="2">
    <source>
        <dbReference type="PROSITE" id="PS51205"/>
    </source>
</evidence>
<dbReference type="Gene3D" id="2.30.29.30">
    <property type="entry name" value="Pleckstrin-homology domain (PH domain)/Phosphotyrosine-binding domain (PTB)"/>
    <property type="match status" value="1"/>
</dbReference>
<organism evidence="3">
    <name type="scientific">Timema tahoe</name>
    <dbReference type="NCBI Taxonomy" id="61484"/>
    <lineage>
        <taxon>Eukaryota</taxon>
        <taxon>Metazoa</taxon>
        <taxon>Ecdysozoa</taxon>
        <taxon>Arthropoda</taxon>
        <taxon>Hexapoda</taxon>
        <taxon>Insecta</taxon>
        <taxon>Pterygota</taxon>
        <taxon>Neoptera</taxon>
        <taxon>Polyneoptera</taxon>
        <taxon>Phasmatodea</taxon>
        <taxon>Timematodea</taxon>
        <taxon>Timematoidea</taxon>
        <taxon>Timematidae</taxon>
        <taxon>Timema</taxon>
    </lineage>
</organism>
<reference evidence="3" key="1">
    <citation type="submission" date="2020-11" db="EMBL/GenBank/DDBJ databases">
        <authorList>
            <person name="Tran Van P."/>
        </authorList>
    </citation>
    <scope>NUCLEOTIDE SEQUENCE</scope>
</reference>
<dbReference type="SUPFAM" id="SSF109993">
    <property type="entry name" value="VPS9 domain"/>
    <property type="match status" value="1"/>
</dbReference>
<dbReference type="InterPro" id="IPR057248">
    <property type="entry name" value="Alsin-like_PH"/>
</dbReference>
<name>A0A7R9ICH3_9NEOP</name>
<dbReference type="InterPro" id="IPR003409">
    <property type="entry name" value="MORN"/>
</dbReference>
<dbReference type="Pfam" id="PF02204">
    <property type="entry name" value="VPS9"/>
    <property type="match status" value="1"/>
</dbReference>
<dbReference type="Pfam" id="PF26202">
    <property type="entry name" value="HA_Alsin"/>
    <property type="match status" value="1"/>
</dbReference>
<feature type="domain" description="VPS9" evidence="2">
    <location>
        <begin position="662"/>
        <end position="810"/>
    </location>
</feature>